<dbReference type="AlphaFoldDB" id="A0A2U1PZJ3"/>
<dbReference type="GO" id="GO:0016020">
    <property type="term" value="C:membrane"/>
    <property type="evidence" value="ECO:0007669"/>
    <property type="project" value="TreeGrafter"/>
</dbReference>
<feature type="domain" description="AMP-dependent synthetase/ligase" evidence="1">
    <location>
        <begin position="69"/>
        <end position="193"/>
    </location>
</feature>
<dbReference type="GO" id="GO:0004467">
    <property type="term" value="F:long-chain fatty acid-CoA ligase activity"/>
    <property type="evidence" value="ECO:0007669"/>
    <property type="project" value="TreeGrafter"/>
</dbReference>
<dbReference type="PANTHER" id="PTHR43272:SF77">
    <property type="entry name" value="AMP-DEPENDENT SYNTHETASE_LIGASE, ZINC FINGER, CCHC-TYPE-RELATED"/>
    <property type="match status" value="1"/>
</dbReference>
<protein>
    <submittedName>
        <fullName evidence="2">AMP-dependent synthetase and ligase family protein</fullName>
    </submittedName>
</protein>
<dbReference type="EMBL" id="PKPP01000563">
    <property type="protein sequence ID" value="PWA91214.1"/>
    <property type="molecule type" value="Genomic_DNA"/>
</dbReference>
<dbReference type="STRING" id="35608.A0A2U1PZJ3"/>
<evidence type="ECO:0000313" key="2">
    <source>
        <dbReference type="EMBL" id="PWA91214.1"/>
    </source>
</evidence>
<dbReference type="GO" id="GO:0005783">
    <property type="term" value="C:endoplasmic reticulum"/>
    <property type="evidence" value="ECO:0007669"/>
    <property type="project" value="TreeGrafter"/>
</dbReference>
<dbReference type="SUPFAM" id="SSF56801">
    <property type="entry name" value="Acetyl-CoA synthetase-like"/>
    <property type="match status" value="1"/>
</dbReference>
<gene>
    <name evidence="2" type="ORF">CTI12_AA089900</name>
</gene>
<keyword evidence="3" id="KW-1185">Reference proteome</keyword>
<evidence type="ECO:0000313" key="3">
    <source>
        <dbReference type="Proteomes" id="UP000245207"/>
    </source>
</evidence>
<sequence length="322" mass="36426">MGTKKYTVEVEPAVEAKDGRPSMGPVYRSIFAKDGFPKPVDGLDSCWDVFRMSVEKCPNSNMLGTRKLVNGKHGPYEWLTYKQVYDIVIRVGNAIRACGIQPGGRCGIYGANCAEWVISMEACNAHGLYCVPLYDTLGADAIEFIICHAEVPLAFVEEKKIPELLKTFPKSGEYLKTIVSFGKVTAEQREQAEKFGLAIHSWNDFLSLVWVYGNSFESCLIAIANPNKHAVEKYAEEHNISGDFESLCENPKIKEYILGELSRIGKEKKLKGFEFVKAIHLDPVPFDMERDLLTPTFKKKRPQMLKYYQPVIDNMYKTLNKK</sequence>
<dbReference type="InterPro" id="IPR042099">
    <property type="entry name" value="ANL_N_sf"/>
</dbReference>
<dbReference type="InterPro" id="IPR000873">
    <property type="entry name" value="AMP-dep_synth/lig_dom"/>
</dbReference>
<organism evidence="2 3">
    <name type="scientific">Artemisia annua</name>
    <name type="common">Sweet wormwood</name>
    <dbReference type="NCBI Taxonomy" id="35608"/>
    <lineage>
        <taxon>Eukaryota</taxon>
        <taxon>Viridiplantae</taxon>
        <taxon>Streptophyta</taxon>
        <taxon>Embryophyta</taxon>
        <taxon>Tracheophyta</taxon>
        <taxon>Spermatophyta</taxon>
        <taxon>Magnoliopsida</taxon>
        <taxon>eudicotyledons</taxon>
        <taxon>Gunneridae</taxon>
        <taxon>Pentapetalae</taxon>
        <taxon>asterids</taxon>
        <taxon>campanulids</taxon>
        <taxon>Asterales</taxon>
        <taxon>Asteraceae</taxon>
        <taxon>Asteroideae</taxon>
        <taxon>Anthemideae</taxon>
        <taxon>Artemisiinae</taxon>
        <taxon>Artemisia</taxon>
    </lineage>
</organism>
<dbReference type="Gene3D" id="3.40.50.12780">
    <property type="entry name" value="N-terminal domain of ligase-like"/>
    <property type="match status" value="1"/>
</dbReference>
<dbReference type="Proteomes" id="UP000245207">
    <property type="component" value="Unassembled WGS sequence"/>
</dbReference>
<accession>A0A2U1PZJ3</accession>
<reference evidence="2 3" key="1">
    <citation type="journal article" date="2018" name="Mol. Plant">
        <title>The genome of Artemisia annua provides insight into the evolution of Asteraceae family and artemisinin biosynthesis.</title>
        <authorList>
            <person name="Shen Q."/>
            <person name="Zhang L."/>
            <person name="Liao Z."/>
            <person name="Wang S."/>
            <person name="Yan T."/>
            <person name="Shi P."/>
            <person name="Liu M."/>
            <person name="Fu X."/>
            <person name="Pan Q."/>
            <person name="Wang Y."/>
            <person name="Lv Z."/>
            <person name="Lu X."/>
            <person name="Zhang F."/>
            <person name="Jiang W."/>
            <person name="Ma Y."/>
            <person name="Chen M."/>
            <person name="Hao X."/>
            <person name="Li L."/>
            <person name="Tang Y."/>
            <person name="Lv G."/>
            <person name="Zhou Y."/>
            <person name="Sun X."/>
            <person name="Brodelius P.E."/>
            <person name="Rose J.K.C."/>
            <person name="Tang K."/>
        </authorList>
    </citation>
    <scope>NUCLEOTIDE SEQUENCE [LARGE SCALE GENOMIC DNA]</scope>
    <source>
        <strain evidence="3">cv. Huhao1</strain>
        <tissue evidence="2">Leaf</tissue>
    </source>
</reference>
<comment type="caution">
    <text evidence="2">The sequence shown here is derived from an EMBL/GenBank/DDBJ whole genome shotgun (WGS) entry which is preliminary data.</text>
</comment>
<evidence type="ECO:0000259" key="1">
    <source>
        <dbReference type="Pfam" id="PF00501"/>
    </source>
</evidence>
<keyword evidence="2" id="KW-0436">Ligase</keyword>
<name>A0A2U1PZJ3_ARTAN</name>
<dbReference type="PANTHER" id="PTHR43272">
    <property type="entry name" value="LONG-CHAIN-FATTY-ACID--COA LIGASE"/>
    <property type="match status" value="1"/>
</dbReference>
<dbReference type="OrthoDB" id="1673747at2759"/>
<dbReference type="Pfam" id="PF00501">
    <property type="entry name" value="AMP-binding"/>
    <property type="match status" value="1"/>
</dbReference>
<proteinExistence type="predicted"/>